<name>A0A7X0FQ80_9MICO</name>
<dbReference type="InterPro" id="IPR001182">
    <property type="entry name" value="FtsW/RodA"/>
</dbReference>
<evidence type="ECO:0000313" key="25">
    <source>
        <dbReference type="Proteomes" id="UP000537775"/>
    </source>
</evidence>
<evidence type="ECO:0000256" key="13">
    <source>
        <dbReference type="ARBA" id="ARBA00023316"/>
    </source>
</evidence>
<comment type="pathway">
    <text evidence="2">Cell wall biogenesis; peptidoglycan biosynthesis.</text>
</comment>
<dbReference type="NCBIfam" id="TIGR02614">
    <property type="entry name" value="ftsW"/>
    <property type="match status" value="1"/>
</dbReference>
<feature type="transmembrane region" description="Helical" evidence="23">
    <location>
        <begin position="148"/>
        <end position="163"/>
    </location>
</feature>
<evidence type="ECO:0000256" key="11">
    <source>
        <dbReference type="ARBA" id="ARBA00023136"/>
    </source>
</evidence>
<gene>
    <name evidence="24" type="ORF">HD594_001987</name>
</gene>
<evidence type="ECO:0000256" key="12">
    <source>
        <dbReference type="ARBA" id="ARBA00023306"/>
    </source>
</evidence>
<keyword evidence="7 23" id="KW-0812">Transmembrane</keyword>
<evidence type="ECO:0000256" key="6">
    <source>
        <dbReference type="ARBA" id="ARBA00022679"/>
    </source>
</evidence>
<keyword evidence="5" id="KW-0328">Glycosyltransferase</keyword>
<dbReference type="GO" id="GO:0008360">
    <property type="term" value="P:regulation of cell shape"/>
    <property type="evidence" value="ECO:0007669"/>
    <property type="project" value="UniProtKB-KW"/>
</dbReference>
<evidence type="ECO:0000256" key="2">
    <source>
        <dbReference type="ARBA" id="ARBA00004752"/>
    </source>
</evidence>
<comment type="catalytic activity">
    <reaction evidence="20">
        <text>[GlcNAc-(1-&gt;4)-Mur2Ac(oyl-L-Ala-gamma-D-Glu-L-Lys-D-Ala-D-Ala)](n)-di-trans,octa-cis-undecaprenyl diphosphate + beta-D-GlcNAc-(1-&gt;4)-Mur2Ac(oyl-L-Ala-gamma-D-Glu-L-Lys-D-Ala-D-Ala)-di-trans,octa-cis-undecaprenyl diphosphate = [GlcNAc-(1-&gt;4)-Mur2Ac(oyl-L-Ala-gamma-D-Glu-L-Lys-D-Ala-D-Ala)](n+1)-di-trans,octa-cis-undecaprenyl diphosphate + di-trans,octa-cis-undecaprenyl diphosphate + H(+)</text>
        <dbReference type="Rhea" id="RHEA:23708"/>
        <dbReference type="Rhea" id="RHEA-COMP:9602"/>
        <dbReference type="Rhea" id="RHEA-COMP:9603"/>
        <dbReference type="ChEBI" id="CHEBI:15378"/>
        <dbReference type="ChEBI" id="CHEBI:58405"/>
        <dbReference type="ChEBI" id="CHEBI:60033"/>
        <dbReference type="ChEBI" id="CHEBI:78435"/>
        <dbReference type="EC" id="2.4.99.28"/>
    </reaction>
</comment>
<feature type="transmembrane region" description="Helical" evidence="23">
    <location>
        <begin position="220"/>
        <end position="238"/>
    </location>
</feature>
<evidence type="ECO:0000256" key="5">
    <source>
        <dbReference type="ARBA" id="ARBA00022676"/>
    </source>
</evidence>
<evidence type="ECO:0000256" key="14">
    <source>
        <dbReference type="ARBA" id="ARBA00032370"/>
    </source>
</evidence>
<dbReference type="GO" id="GO:0009252">
    <property type="term" value="P:peptidoglycan biosynthetic process"/>
    <property type="evidence" value="ECO:0007669"/>
    <property type="project" value="UniProtKB-KW"/>
</dbReference>
<keyword evidence="11 23" id="KW-0472">Membrane</keyword>
<evidence type="ECO:0000256" key="9">
    <source>
        <dbReference type="ARBA" id="ARBA00022984"/>
    </source>
</evidence>
<evidence type="ECO:0000256" key="18">
    <source>
        <dbReference type="ARBA" id="ARBA00041418"/>
    </source>
</evidence>
<keyword evidence="10 23" id="KW-1133">Transmembrane helix</keyword>
<feature type="transmembrane region" description="Helical" evidence="23">
    <location>
        <begin position="198"/>
        <end position="215"/>
    </location>
</feature>
<organism evidence="24 25">
    <name type="scientific">Microbacterium thalassium</name>
    <dbReference type="NCBI Taxonomy" id="362649"/>
    <lineage>
        <taxon>Bacteria</taxon>
        <taxon>Bacillati</taxon>
        <taxon>Actinomycetota</taxon>
        <taxon>Actinomycetes</taxon>
        <taxon>Micrococcales</taxon>
        <taxon>Microbacteriaceae</taxon>
        <taxon>Microbacterium</taxon>
    </lineage>
</organism>
<evidence type="ECO:0000256" key="10">
    <source>
        <dbReference type="ARBA" id="ARBA00022989"/>
    </source>
</evidence>
<feature type="transmembrane region" description="Helical" evidence="23">
    <location>
        <begin position="78"/>
        <end position="95"/>
    </location>
</feature>
<dbReference type="PANTHER" id="PTHR30474:SF2">
    <property type="entry name" value="PEPTIDOGLYCAN GLYCOSYLTRANSFERASE FTSW-RELATED"/>
    <property type="match status" value="1"/>
</dbReference>
<keyword evidence="4 24" id="KW-0132">Cell division</keyword>
<feature type="transmembrane region" description="Helical" evidence="23">
    <location>
        <begin position="175"/>
        <end position="192"/>
    </location>
</feature>
<comment type="subcellular location">
    <subcellularLocation>
        <location evidence="1">Cell membrane</location>
        <topology evidence="1">Multi-pass membrane protein</topology>
    </subcellularLocation>
</comment>
<evidence type="ECO:0000256" key="17">
    <source>
        <dbReference type="ARBA" id="ARBA00041185"/>
    </source>
</evidence>
<evidence type="ECO:0000256" key="20">
    <source>
        <dbReference type="ARBA" id="ARBA00049902"/>
    </source>
</evidence>
<evidence type="ECO:0000256" key="15">
    <source>
        <dbReference type="ARBA" id="ARBA00033270"/>
    </source>
</evidence>
<evidence type="ECO:0000313" key="24">
    <source>
        <dbReference type="EMBL" id="MBB6391674.1"/>
    </source>
</evidence>
<comment type="similarity">
    <text evidence="16">Belongs to the SEDS family. FtsW subfamily.</text>
</comment>
<evidence type="ECO:0000256" key="1">
    <source>
        <dbReference type="ARBA" id="ARBA00004651"/>
    </source>
</evidence>
<feature type="transmembrane region" description="Helical" evidence="23">
    <location>
        <begin position="42"/>
        <end position="66"/>
    </location>
</feature>
<evidence type="ECO:0000256" key="21">
    <source>
        <dbReference type="ARBA" id="ARBA00049966"/>
    </source>
</evidence>
<keyword evidence="9" id="KW-0573">Peptidoglycan synthesis</keyword>
<evidence type="ECO:0000256" key="23">
    <source>
        <dbReference type="SAM" id="Phobius"/>
    </source>
</evidence>
<protein>
    <recommendedName>
        <fullName evidence="17">Probable peptidoglycan glycosyltransferase FtsW</fullName>
        <ecNumber evidence="19">2.4.99.28</ecNumber>
    </recommendedName>
    <alternativeName>
        <fullName evidence="18">Cell division protein FtsW</fullName>
    </alternativeName>
    <alternativeName>
        <fullName evidence="15">Cell wall polymerase</fullName>
    </alternativeName>
    <alternativeName>
        <fullName evidence="14">Peptidoglycan polymerase</fullName>
    </alternativeName>
</protein>
<accession>A0A7X0FQ80</accession>
<feature type="transmembrane region" description="Helical" evidence="23">
    <location>
        <begin position="337"/>
        <end position="361"/>
    </location>
</feature>
<comment type="caution">
    <text evidence="24">The sequence shown here is derived from an EMBL/GenBank/DDBJ whole genome shotgun (WGS) entry which is preliminary data.</text>
</comment>
<keyword evidence="13" id="KW-0961">Cell wall biogenesis/degradation</keyword>
<evidence type="ECO:0000256" key="3">
    <source>
        <dbReference type="ARBA" id="ARBA00022475"/>
    </source>
</evidence>
<proteinExistence type="inferred from homology"/>
<feature type="compositionally biased region" description="Low complexity" evidence="22">
    <location>
        <begin position="1"/>
        <end position="16"/>
    </location>
</feature>
<dbReference type="GO" id="GO:0008955">
    <property type="term" value="F:peptidoglycan glycosyltransferase activity"/>
    <property type="evidence" value="ECO:0007669"/>
    <property type="project" value="UniProtKB-EC"/>
</dbReference>
<dbReference type="InterPro" id="IPR013437">
    <property type="entry name" value="FtsW"/>
</dbReference>
<sequence length="419" mass="44628">MARTTQTPTRPTTTAADPGGSGRGLAARISLGRVFAPVPSEFLLILSTALLLTAFGLVMVLSATSAVATAAGEPAWDAMLKQGIFAAIGIPLMLITSRLPVLFFKRIAWAALILATAFQMLVFTPLGYEIAGNRNWIEIGGLTAQPSEFLKLALALWLGYVLYRKQSLLTKWQHVFIPVVPVAGLVIATVLAGHDLGTAMILFLLVLGALFFSGVRLRLFVLPAILAAGAVAILAATSPNRVNRILSFLNEDCLADYYNTCYQPLHGIWGLANGGVFGLGLGNSKEKYDWLPAAANDYIFAIVGEELGLIGCVVVLALFALFAVGAFHVIRRTDDPFVRIVSGAITVWIVGQALINIGVVLRVFPVLGVPLPFMSQGGTSLLSVLLASGVLLAFARTLPERRAAAPAQERRARPARASR</sequence>
<feature type="transmembrane region" description="Helical" evidence="23">
    <location>
        <begin position="307"/>
        <end position="330"/>
    </location>
</feature>
<dbReference type="AlphaFoldDB" id="A0A7X0FQ80"/>
<evidence type="ECO:0000256" key="19">
    <source>
        <dbReference type="ARBA" id="ARBA00044770"/>
    </source>
</evidence>
<dbReference type="PANTHER" id="PTHR30474">
    <property type="entry name" value="CELL CYCLE PROTEIN"/>
    <property type="match status" value="1"/>
</dbReference>
<dbReference type="GO" id="GO:0015648">
    <property type="term" value="F:lipid-linked peptidoglycan transporter activity"/>
    <property type="evidence" value="ECO:0007669"/>
    <property type="project" value="TreeGrafter"/>
</dbReference>
<feature type="transmembrane region" description="Helical" evidence="23">
    <location>
        <begin position="107"/>
        <end position="128"/>
    </location>
</feature>
<feature type="region of interest" description="Disordered" evidence="22">
    <location>
        <begin position="1"/>
        <end position="21"/>
    </location>
</feature>
<keyword evidence="12" id="KW-0131">Cell cycle</keyword>
<reference evidence="24 25" key="1">
    <citation type="submission" date="2020-08" db="EMBL/GenBank/DDBJ databases">
        <title>Sequencing the genomes of 1000 actinobacteria strains.</title>
        <authorList>
            <person name="Klenk H.-P."/>
        </authorList>
    </citation>
    <scope>NUCLEOTIDE SEQUENCE [LARGE SCALE GENOMIC DNA]</scope>
    <source>
        <strain evidence="24 25">DSM 12511</strain>
    </source>
</reference>
<dbReference type="Pfam" id="PF01098">
    <property type="entry name" value="FTSW_RODA_SPOVE"/>
    <property type="match status" value="1"/>
</dbReference>
<dbReference type="EC" id="2.4.99.28" evidence="19"/>
<evidence type="ECO:0000256" key="7">
    <source>
        <dbReference type="ARBA" id="ARBA00022692"/>
    </source>
</evidence>
<keyword evidence="6" id="KW-0808">Transferase</keyword>
<dbReference type="PROSITE" id="PS00428">
    <property type="entry name" value="FTSW_RODA_SPOVE"/>
    <property type="match status" value="1"/>
</dbReference>
<dbReference type="EMBL" id="JACHML010000001">
    <property type="protein sequence ID" value="MBB6391674.1"/>
    <property type="molecule type" value="Genomic_DNA"/>
</dbReference>
<dbReference type="Proteomes" id="UP000537775">
    <property type="component" value="Unassembled WGS sequence"/>
</dbReference>
<evidence type="ECO:0000256" key="16">
    <source>
        <dbReference type="ARBA" id="ARBA00038053"/>
    </source>
</evidence>
<dbReference type="GO" id="GO:0005886">
    <property type="term" value="C:plasma membrane"/>
    <property type="evidence" value="ECO:0007669"/>
    <property type="project" value="UniProtKB-SubCell"/>
</dbReference>
<keyword evidence="3" id="KW-1003">Cell membrane</keyword>
<dbReference type="RefSeq" id="WP_373877195.1">
    <property type="nucleotide sequence ID" value="NZ_BAAAJR010000006.1"/>
</dbReference>
<dbReference type="GO" id="GO:0051301">
    <property type="term" value="P:cell division"/>
    <property type="evidence" value="ECO:0007669"/>
    <property type="project" value="UniProtKB-KW"/>
</dbReference>
<dbReference type="InterPro" id="IPR018365">
    <property type="entry name" value="Cell_cycle_FtsW-rel_CS"/>
</dbReference>
<dbReference type="GO" id="GO:0032153">
    <property type="term" value="C:cell division site"/>
    <property type="evidence" value="ECO:0007669"/>
    <property type="project" value="TreeGrafter"/>
</dbReference>
<evidence type="ECO:0000256" key="22">
    <source>
        <dbReference type="SAM" id="MobiDB-lite"/>
    </source>
</evidence>
<evidence type="ECO:0000256" key="4">
    <source>
        <dbReference type="ARBA" id="ARBA00022618"/>
    </source>
</evidence>
<dbReference type="GO" id="GO:0071555">
    <property type="term" value="P:cell wall organization"/>
    <property type="evidence" value="ECO:0007669"/>
    <property type="project" value="UniProtKB-KW"/>
</dbReference>
<evidence type="ECO:0000256" key="8">
    <source>
        <dbReference type="ARBA" id="ARBA00022960"/>
    </source>
</evidence>
<keyword evidence="25" id="KW-1185">Reference proteome</keyword>
<comment type="function">
    <text evidence="21">Peptidoglycan polymerase that is essential for cell division.</text>
</comment>
<keyword evidence="8" id="KW-0133">Cell shape</keyword>
<feature type="transmembrane region" description="Helical" evidence="23">
    <location>
        <begin position="373"/>
        <end position="394"/>
    </location>
</feature>